<evidence type="ECO:0000313" key="16">
    <source>
        <dbReference type="RefSeq" id="XP_033461996.1"/>
    </source>
</evidence>
<feature type="coiled-coil region" evidence="12">
    <location>
        <begin position="440"/>
        <end position="515"/>
    </location>
</feature>
<dbReference type="SMART" id="SM00968">
    <property type="entry name" value="SMC_hinge"/>
    <property type="match status" value="1"/>
</dbReference>
<gene>
    <name evidence="16" type="ORF">K489DRAFT_392953</name>
</gene>
<feature type="coiled-coil region" evidence="12">
    <location>
        <begin position="548"/>
        <end position="582"/>
    </location>
</feature>
<evidence type="ECO:0000256" key="5">
    <source>
        <dbReference type="ARBA" id="ARBA00022776"/>
    </source>
</evidence>
<sequence>MPSELPIRASRRVATRRAAASSEAEEPEHSAGQRQGQNEDEDASIPAAKISPRRRAATSESSTKTRLPSRRTKVATEPEPASESSEVLSPSSSIAEEPQSPTRSAPKRRTVKDARAARTSRAARPSIAPQDVPPTPERTATPETPSQQDRMSGDITETILNEATPRPKSQRIERTSEELEDVTEVTQMTNAPRSETVVKRVDPSVTKLERPMDIVVRKRATNEPKERMTITYLILTNFKSYAGRQEVGPFHASFSSVSNVIDSLLFVFGFRASKMRQDLEFCEVEVHFQTVMDQPGGGSTVTPDSQLNNSSKYYINGKTSDFTTVTTLLKDRGGEPKAATENDDGLLEYLEDIIGTSKYKTPIEEAATETEALNEVCQEKSGRVQHSKKEKALAYIRDENDLVIKQSALYQVYLAECSDNILVAEEALEEELLRHGAIGKAKMEKQTKDLIDQANNLDKVTKAQKALDSAEFNIGQSETGAQRAREDAVRLSGEMAAAEDELSKIRDSLKGKTQQKQLEPWSAKINGKHELDIMLERENAGAKAVAERAAKHAELKTCEQECASAEKEAEAAKNQLEKVSAKEPIEARASLSATQSQGRVLADLTRLRDSGRVEGFHGRLGNLGAIDSKYDVAISTACPALDNMVVDSNNLPRRDLSQIETPENCPRLVLQNTLVAKDSEQADRVAYGAKRWRVSGTMSGGGTRVARGDMSKEQVSEYSEVQQHQQDTQRVIEEITARIPELRTNASKLTLELSSIDRNIQDGRQRRSSKSDKSKSSALEKTIVALEKDTEGIEAAIKELQDKIMEIGGVRLRGQKAKIKSLADKAKKKHEKAQADATAELAKIADDLAKVEEEVQAQKDSSGNSALRRQADEAKEALEYKKEELNEMKADFDQRTADLNATRGSEVEMRNQLEENQKHLVTNQKQHKHWHEKMSKLTLQNFTEDGEEQEPEPVAEMSRDELEDLDKDELKASIATLEERTSQHVELSVLAEYRRRVSEHTSRLEDLNAALAARDSAKKRTDDLRRLRLEGFMEGFSTISLRLKEMYQMITMGGNAELELVDSLDPFSEGILFSVMPPKKSWKNISNLSGGEKTLSSLALVFALHHYKPTPLYVMDEIDAALDFRNVSIVAAYIKERTKNAQFIVISLRNNMFELAARLVGVYKVNHMTKSVTVENREYITQRA</sequence>
<evidence type="ECO:0000256" key="2">
    <source>
        <dbReference type="ARBA" id="ARBA00006005"/>
    </source>
</evidence>
<keyword evidence="4" id="KW-0547">Nucleotide-binding</keyword>
<keyword evidence="8" id="KW-0226">DNA condensation</keyword>
<feature type="compositionally biased region" description="Low complexity" evidence="13">
    <location>
        <begin position="117"/>
        <end position="129"/>
    </location>
</feature>
<dbReference type="GO" id="GO:0051301">
    <property type="term" value="P:cell division"/>
    <property type="evidence" value="ECO:0007669"/>
    <property type="project" value="UniProtKB-KW"/>
</dbReference>
<feature type="region of interest" description="Disordered" evidence="13">
    <location>
        <begin position="1"/>
        <end position="153"/>
    </location>
</feature>
<dbReference type="RefSeq" id="XP_033461996.1">
    <property type="nucleotide sequence ID" value="XM_033606758.1"/>
</dbReference>
<dbReference type="PIRSF" id="PIRSF005719">
    <property type="entry name" value="SMC"/>
    <property type="match status" value="1"/>
</dbReference>
<keyword evidence="6" id="KW-0067">ATP-binding</keyword>
<dbReference type="InterPro" id="IPR003395">
    <property type="entry name" value="RecF/RecN/SMC_N"/>
</dbReference>
<evidence type="ECO:0000256" key="1">
    <source>
        <dbReference type="ARBA" id="ARBA00004123"/>
    </source>
</evidence>
<dbReference type="GeneID" id="54364558"/>
<reference evidence="16" key="2">
    <citation type="submission" date="2020-04" db="EMBL/GenBank/DDBJ databases">
        <authorList>
            <consortium name="NCBI Genome Project"/>
        </authorList>
    </citation>
    <scope>NUCLEOTIDE SEQUENCE</scope>
    <source>
        <strain evidence="16">CBS 342.82</strain>
    </source>
</reference>
<evidence type="ECO:0000256" key="7">
    <source>
        <dbReference type="ARBA" id="ARBA00023054"/>
    </source>
</evidence>
<evidence type="ECO:0000256" key="13">
    <source>
        <dbReference type="SAM" id="MobiDB-lite"/>
    </source>
</evidence>
<evidence type="ECO:0000259" key="14">
    <source>
        <dbReference type="SMART" id="SM00968"/>
    </source>
</evidence>
<keyword evidence="15" id="KW-1185">Reference proteome</keyword>
<evidence type="ECO:0000256" key="10">
    <source>
        <dbReference type="ARBA" id="ARBA00023306"/>
    </source>
</evidence>
<comment type="similarity">
    <text evidence="2">Belongs to the SMC family. SMC4 subfamily.</text>
</comment>
<evidence type="ECO:0000256" key="12">
    <source>
        <dbReference type="SAM" id="Coils"/>
    </source>
</evidence>
<dbReference type="InterPro" id="IPR027417">
    <property type="entry name" value="P-loop_NTPase"/>
</dbReference>
<evidence type="ECO:0000256" key="6">
    <source>
        <dbReference type="ARBA" id="ARBA00022840"/>
    </source>
</evidence>
<accession>A0A6J3MAA5</accession>
<keyword evidence="3" id="KW-0132">Cell division</keyword>
<dbReference type="PANTHER" id="PTHR18937:SF172">
    <property type="entry name" value="STRUCTURAL MAINTENANCE OF CHROMOSOMES PROTEIN"/>
    <property type="match status" value="1"/>
</dbReference>
<dbReference type="Gene3D" id="1.20.1060.20">
    <property type="match status" value="1"/>
</dbReference>
<organism evidence="16">
    <name type="scientific">Dissoconium aciculare CBS 342.82</name>
    <dbReference type="NCBI Taxonomy" id="1314786"/>
    <lineage>
        <taxon>Eukaryota</taxon>
        <taxon>Fungi</taxon>
        <taxon>Dikarya</taxon>
        <taxon>Ascomycota</taxon>
        <taxon>Pezizomycotina</taxon>
        <taxon>Dothideomycetes</taxon>
        <taxon>Dothideomycetidae</taxon>
        <taxon>Mycosphaerellales</taxon>
        <taxon>Dissoconiaceae</taxon>
        <taxon>Dissoconium</taxon>
    </lineage>
</organism>
<dbReference type="InterPro" id="IPR010935">
    <property type="entry name" value="SMC_hinge"/>
</dbReference>
<dbReference type="GO" id="GO:0005524">
    <property type="term" value="F:ATP binding"/>
    <property type="evidence" value="ECO:0007669"/>
    <property type="project" value="UniProtKB-KW"/>
</dbReference>
<dbReference type="Pfam" id="PF02463">
    <property type="entry name" value="SMC_N"/>
    <property type="match status" value="1"/>
</dbReference>
<reference evidence="16" key="3">
    <citation type="submission" date="2025-08" db="UniProtKB">
        <authorList>
            <consortium name="RefSeq"/>
        </authorList>
    </citation>
    <scope>IDENTIFICATION</scope>
    <source>
        <strain evidence="16">CBS 342.82</strain>
    </source>
</reference>
<reference evidence="16" key="1">
    <citation type="submission" date="2020-01" db="EMBL/GenBank/DDBJ databases">
        <authorList>
            <consortium name="DOE Joint Genome Institute"/>
            <person name="Haridas S."/>
            <person name="Albert R."/>
            <person name="Binder M."/>
            <person name="Bloem J."/>
            <person name="Labutti K."/>
            <person name="Salamov A."/>
            <person name="Andreopoulos B."/>
            <person name="Baker S.E."/>
            <person name="Barry K."/>
            <person name="Bills G."/>
            <person name="Bluhm B.H."/>
            <person name="Cannon C."/>
            <person name="Castanera R."/>
            <person name="Culley D.E."/>
            <person name="Daum C."/>
            <person name="Ezra D."/>
            <person name="Gonzalez J.B."/>
            <person name="Henrissat B."/>
            <person name="Kuo A."/>
            <person name="Liang C."/>
            <person name="Lipzen A."/>
            <person name="Lutzoni F."/>
            <person name="Magnuson J."/>
            <person name="Mondo S."/>
            <person name="Nolan M."/>
            <person name="Ohm R."/>
            <person name="Pangilinan J."/>
            <person name="Park H.-J."/>
            <person name="Ramirez L."/>
            <person name="Alfaro M."/>
            <person name="Sun H."/>
            <person name="Tritt A."/>
            <person name="Yoshinaga Y."/>
            <person name="Zwiers L.-H."/>
            <person name="Turgeon B.G."/>
            <person name="Goodwin S.B."/>
            <person name="Spatafora J.W."/>
            <person name="Crous P.W."/>
            <person name="Grigoriev I.V."/>
        </authorList>
    </citation>
    <scope>NUCLEOTIDE SEQUENCE</scope>
    <source>
        <strain evidence="16">CBS 342.82</strain>
    </source>
</reference>
<dbReference type="SUPFAM" id="SSF52540">
    <property type="entry name" value="P-loop containing nucleoside triphosphate hydrolases"/>
    <property type="match status" value="1"/>
</dbReference>
<dbReference type="GO" id="GO:0005634">
    <property type="term" value="C:nucleus"/>
    <property type="evidence" value="ECO:0007669"/>
    <property type="project" value="UniProtKB-SubCell"/>
</dbReference>
<evidence type="ECO:0000256" key="8">
    <source>
        <dbReference type="ARBA" id="ARBA00023067"/>
    </source>
</evidence>
<dbReference type="InterPro" id="IPR024704">
    <property type="entry name" value="SMC"/>
</dbReference>
<dbReference type="GO" id="GO:0016887">
    <property type="term" value="F:ATP hydrolysis activity"/>
    <property type="evidence" value="ECO:0007669"/>
    <property type="project" value="InterPro"/>
</dbReference>
<dbReference type="PANTHER" id="PTHR18937">
    <property type="entry name" value="STRUCTURAL MAINTENANCE OF CHROMOSOMES SMC FAMILY MEMBER"/>
    <property type="match status" value="1"/>
</dbReference>
<keyword evidence="10" id="KW-0131">Cell cycle</keyword>
<dbReference type="Gene3D" id="3.40.50.300">
    <property type="entry name" value="P-loop containing nucleotide triphosphate hydrolases"/>
    <property type="match status" value="2"/>
</dbReference>
<feature type="coiled-coil region" evidence="12">
    <location>
        <begin position="783"/>
        <end position="895"/>
    </location>
</feature>
<feature type="region of interest" description="Disordered" evidence="13">
    <location>
        <begin position="158"/>
        <end position="177"/>
    </location>
</feature>
<keyword evidence="9 11" id="KW-0539">Nucleus</keyword>
<dbReference type="FunFam" id="3.40.50.300:FF:000481">
    <property type="entry name" value="Structural maintenance of chromosomes 4"/>
    <property type="match status" value="1"/>
</dbReference>
<dbReference type="GO" id="GO:0000796">
    <property type="term" value="C:condensin complex"/>
    <property type="evidence" value="ECO:0007669"/>
    <property type="project" value="TreeGrafter"/>
</dbReference>
<evidence type="ECO:0000256" key="4">
    <source>
        <dbReference type="ARBA" id="ARBA00022741"/>
    </source>
</evidence>
<dbReference type="Proteomes" id="UP000504637">
    <property type="component" value="Unplaced"/>
</dbReference>
<protein>
    <recommendedName>
        <fullName evidence="11">Structural maintenance of chromosomes protein</fullName>
    </recommendedName>
</protein>
<evidence type="ECO:0000256" key="3">
    <source>
        <dbReference type="ARBA" id="ARBA00022618"/>
    </source>
</evidence>
<feature type="domain" description="SMC hinge" evidence="14">
    <location>
        <begin position="614"/>
        <end position="686"/>
    </location>
</feature>
<dbReference type="SUPFAM" id="SSF75553">
    <property type="entry name" value="Smc hinge domain"/>
    <property type="match status" value="1"/>
</dbReference>
<proteinExistence type="inferred from homology"/>
<comment type="subcellular location">
    <subcellularLocation>
        <location evidence="1 11">Nucleus</location>
    </subcellularLocation>
</comment>
<name>A0A6J3MAA5_9PEZI</name>
<keyword evidence="7 12" id="KW-0175">Coiled coil</keyword>
<dbReference type="InterPro" id="IPR036277">
    <property type="entry name" value="SMC_hinge_sf"/>
</dbReference>
<evidence type="ECO:0000256" key="9">
    <source>
        <dbReference type="ARBA" id="ARBA00023242"/>
    </source>
</evidence>
<dbReference type="OrthoDB" id="5575062at2759"/>
<dbReference type="AlphaFoldDB" id="A0A6J3MAA5"/>
<keyword evidence="5" id="KW-0498">Mitosis</keyword>
<feature type="compositionally biased region" description="Low complexity" evidence="13">
    <location>
        <begin position="75"/>
        <end position="96"/>
    </location>
</feature>
<evidence type="ECO:0000256" key="11">
    <source>
        <dbReference type="PIRNR" id="PIRNR005719"/>
    </source>
</evidence>
<dbReference type="GO" id="GO:0007076">
    <property type="term" value="P:mitotic chromosome condensation"/>
    <property type="evidence" value="ECO:0007669"/>
    <property type="project" value="TreeGrafter"/>
</dbReference>
<evidence type="ECO:0000313" key="15">
    <source>
        <dbReference type="Proteomes" id="UP000504637"/>
    </source>
</evidence>